<proteinExistence type="inferred from homology"/>
<dbReference type="AlphaFoldDB" id="A0A669C807"/>
<keyword evidence="6" id="KW-1133">Transmembrane helix</keyword>
<evidence type="ECO:0000256" key="4">
    <source>
        <dbReference type="ARBA" id="ARBA00023295"/>
    </source>
</evidence>
<evidence type="ECO:0000256" key="1">
    <source>
        <dbReference type="ARBA" id="ARBA00000251"/>
    </source>
</evidence>
<keyword evidence="4 5" id="KW-0326">Glycosidase</keyword>
<keyword evidence="5" id="KW-0378">Hydrolase</keyword>
<evidence type="ECO:0000256" key="2">
    <source>
        <dbReference type="ARBA" id="ARBA00008871"/>
    </source>
</evidence>
<dbReference type="PANTHER" id="PTHR11769:SF20">
    <property type="entry name" value="HYALURONIDASE PH-20"/>
    <property type="match status" value="1"/>
</dbReference>
<comment type="catalytic activity">
    <reaction evidence="1 5">
        <text>Random hydrolysis of (1-&gt;4)-linkages between N-acetyl-beta-D-glucosamine and D-glucuronate residues in hyaluronate.</text>
        <dbReference type="EC" id="3.2.1.35"/>
    </reaction>
</comment>
<dbReference type="GO" id="GO:0004415">
    <property type="term" value="F:hyalurononglucosaminidase activity"/>
    <property type="evidence" value="ECO:0007669"/>
    <property type="project" value="UniProtKB-UniRule"/>
</dbReference>
<dbReference type="SUPFAM" id="SSF51445">
    <property type="entry name" value="(Trans)glycosidases"/>
    <property type="match status" value="1"/>
</dbReference>
<dbReference type="InParanoid" id="A0A669C807"/>
<evidence type="ECO:0000256" key="3">
    <source>
        <dbReference type="ARBA" id="ARBA00023157"/>
    </source>
</evidence>
<reference evidence="8" key="1">
    <citation type="submission" date="2012-01" db="EMBL/GenBank/DDBJ databases">
        <title>The Genome Sequence of Oreochromis niloticus (Nile Tilapia).</title>
        <authorList>
            <consortium name="Broad Institute Genome Assembly Team"/>
            <consortium name="Broad Institute Sequencing Platform"/>
            <person name="Di Palma F."/>
            <person name="Johnson J."/>
            <person name="Lander E.S."/>
            <person name="Lindblad-Toh K."/>
        </authorList>
    </citation>
    <scope>NUCLEOTIDE SEQUENCE [LARGE SCALE GENOMIC DNA]</scope>
</reference>
<dbReference type="InterPro" id="IPR013785">
    <property type="entry name" value="Aldolase_TIM"/>
</dbReference>
<dbReference type="GO" id="GO:0001669">
    <property type="term" value="C:acrosomal vesicle"/>
    <property type="evidence" value="ECO:0007669"/>
    <property type="project" value="TreeGrafter"/>
</dbReference>
<evidence type="ECO:0000256" key="6">
    <source>
        <dbReference type="SAM" id="Phobius"/>
    </source>
</evidence>
<keyword evidence="3" id="KW-1015">Disulfide bond</keyword>
<reference evidence="7" key="3">
    <citation type="submission" date="2025-09" db="UniProtKB">
        <authorList>
            <consortium name="Ensembl"/>
        </authorList>
    </citation>
    <scope>IDENTIFICATION</scope>
</reference>
<sequence>METYNSVFCLFAFVFWNRLVLVLYMNNELQLSVNITLTLSVLFVQFDLVNTIGEAAALGAAGVVSWGDMNVTDTEDSCFDAQRHLEQVMNRYIVNVSTATRLCSDALCQGQGRRIRKHWDDDVFLHLDSHCYRIKEQHRGGPFTVSGGLSQDDINWFD</sequence>
<protein>
    <recommendedName>
        <fullName evidence="5">Hyaluronidase</fullName>
        <ecNumber evidence="5">3.2.1.35</ecNumber>
    </recommendedName>
</protein>
<dbReference type="GeneTree" id="ENSGT01020000230364"/>
<dbReference type="Proteomes" id="UP000005207">
    <property type="component" value="Linkage group LG7"/>
</dbReference>
<dbReference type="PANTHER" id="PTHR11769">
    <property type="entry name" value="HYALURONIDASE"/>
    <property type="match status" value="1"/>
</dbReference>
<dbReference type="InterPro" id="IPR017853">
    <property type="entry name" value="GH"/>
</dbReference>
<evidence type="ECO:0000256" key="5">
    <source>
        <dbReference type="RuleBase" id="RU610713"/>
    </source>
</evidence>
<keyword evidence="6" id="KW-0812">Transmembrane</keyword>
<dbReference type="Ensembl" id="ENSONIT00000070167.1">
    <property type="protein sequence ID" value="ENSONIP00000042757.1"/>
    <property type="gene ID" value="ENSONIG00000042215.1"/>
</dbReference>
<evidence type="ECO:0000313" key="8">
    <source>
        <dbReference type="Proteomes" id="UP000005207"/>
    </source>
</evidence>
<keyword evidence="6" id="KW-0472">Membrane</keyword>
<dbReference type="EC" id="3.2.1.35" evidence="5"/>
<dbReference type="InterPro" id="IPR018155">
    <property type="entry name" value="Hyaluronidase"/>
</dbReference>
<keyword evidence="8" id="KW-1185">Reference proteome</keyword>
<dbReference type="GO" id="GO:0030214">
    <property type="term" value="P:hyaluronan catabolic process"/>
    <property type="evidence" value="ECO:0007669"/>
    <property type="project" value="TreeGrafter"/>
</dbReference>
<organism evidence="7 8">
    <name type="scientific">Oreochromis niloticus</name>
    <name type="common">Nile tilapia</name>
    <name type="synonym">Tilapia nilotica</name>
    <dbReference type="NCBI Taxonomy" id="8128"/>
    <lineage>
        <taxon>Eukaryota</taxon>
        <taxon>Metazoa</taxon>
        <taxon>Chordata</taxon>
        <taxon>Craniata</taxon>
        <taxon>Vertebrata</taxon>
        <taxon>Euteleostomi</taxon>
        <taxon>Actinopterygii</taxon>
        <taxon>Neopterygii</taxon>
        <taxon>Teleostei</taxon>
        <taxon>Neoteleostei</taxon>
        <taxon>Acanthomorphata</taxon>
        <taxon>Ovalentaria</taxon>
        <taxon>Cichlomorphae</taxon>
        <taxon>Cichliformes</taxon>
        <taxon>Cichlidae</taxon>
        <taxon>African cichlids</taxon>
        <taxon>Pseudocrenilabrinae</taxon>
        <taxon>Oreochromini</taxon>
        <taxon>Oreochromis</taxon>
    </lineage>
</organism>
<dbReference type="Gene3D" id="3.20.20.70">
    <property type="entry name" value="Aldolase class I"/>
    <property type="match status" value="1"/>
</dbReference>
<reference evidence="7" key="2">
    <citation type="submission" date="2025-08" db="UniProtKB">
        <authorList>
            <consortium name="Ensembl"/>
        </authorList>
    </citation>
    <scope>IDENTIFICATION</scope>
</reference>
<dbReference type="Pfam" id="PF01630">
    <property type="entry name" value="Glyco_hydro_56"/>
    <property type="match status" value="1"/>
</dbReference>
<name>A0A669C807_ORENI</name>
<comment type="similarity">
    <text evidence="2 5">Belongs to the glycosyl hydrolase 56 family.</text>
</comment>
<evidence type="ECO:0000313" key="7">
    <source>
        <dbReference type="Ensembl" id="ENSONIP00000042757.1"/>
    </source>
</evidence>
<feature type="transmembrane region" description="Helical" evidence="6">
    <location>
        <begin position="7"/>
        <end position="25"/>
    </location>
</feature>
<accession>A0A669C807</accession>
<dbReference type="GO" id="GO:0005975">
    <property type="term" value="P:carbohydrate metabolic process"/>
    <property type="evidence" value="ECO:0007669"/>
    <property type="project" value="InterPro"/>
</dbReference>